<dbReference type="AlphaFoldDB" id="A0A9D2RN91"/>
<comment type="similarity">
    <text evidence="2">Belongs to the DNA polymerase type-C family. DnaE subfamily.</text>
</comment>
<evidence type="ECO:0000256" key="5">
    <source>
        <dbReference type="ARBA" id="ARBA00022679"/>
    </source>
</evidence>
<dbReference type="InterPro" id="IPR041931">
    <property type="entry name" value="DNA_pol3_alpha_thumb_dom"/>
</dbReference>
<keyword evidence="8" id="KW-0239">DNA-directed DNA polymerase</keyword>
<dbReference type="SMART" id="SM00481">
    <property type="entry name" value="POLIIIAc"/>
    <property type="match status" value="1"/>
</dbReference>
<dbReference type="InterPro" id="IPR003141">
    <property type="entry name" value="Pol/His_phosphatase_N"/>
</dbReference>
<evidence type="ECO:0000256" key="2">
    <source>
        <dbReference type="ARBA" id="ARBA00009496"/>
    </source>
</evidence>
<dbReference type="InterPro" id="IPR004365">
    <property type="entry name" value="NA-bd_OB_tRNA"/>
</dbReference>
<dbReference type="EMBL" id="DWZH01000027">
    <property type="protein sequence ID" value="HJB09593.1"/>
    <property type="molecule type" value="Genomic_DNA"/>
</dbReference>
<evidence type="ECO:0000256" key="1">
    <source>
        <dbReference type="ARBA" id="ARBA00004496"/>
    </source>
</evidence>
<dbReference type="Pfam" id="PF02811">
    <property type="entry name" value="PHP"/>
    <property type="match status" value="1"/>
</dbReference>
<keyword evidence="7" id="KW-0235">DNA replication</keyword>
<accession>A0A9D2RN91</accession>
<dbReference type="NCBIfam" id="TIGR00594">
    <property type="entry name" value="polc"/>
    <property type="match status" value="1"/>
</dbReference>
<dbReference type="GO" id="GO:0008408">
    <property type="term" value="F:3'-5' exonuclease activity"/>
    <property type="evidence" value="ECO:0007669"/>
    <property type="project" value="InterPro"/>
</dbReference>
<evidence type="ECO:0000256" key="9">
    <source>
        <dbReference type="ARBA" id="ARBA00049244"/>
    </source>
</evidence>
<reference evidence="11" key="1">
    <citation type="journal article" date="2021" name="PeerJ">
        <title>Extensive microbial diversity within the chicken gut microbiome revealed by metagenomics and culture.</title>
        <authorList>
            <person name="Gilroy R."/>
            <person name="Ravi A."/>
            <person name="Getino M."/>
            <person name="Pursley I."/>
            <person name="Horton D.L."/>
            <person name="Alikhan N.F."/>
            <person name="Baker D."/>
            <person name="Gharbi K."/>
            <person name="Hall N."/>
            <person name="Watson M."/>
            <person name="Adriaenssens E.M."/>
            <person name="Foster-Nyarko E."/>
            <person name="Jarju S."/>
            <person name="Secka A."/>
            <person name="Antonio M."/>
            <person name="Oren A."/>
            <person name="Chaudhuri R.R."/>
            <person name="La Ragione R."/>
            <person name="Hildebrand F."/>
            <person name="Pallen M.J."/>
        </authorList>
    </citation>
    <scope>NUCLEOTIDE SEQUENCE</scope>
    <source>
        <strain evidence="11">ChiHjej13B12-24818</strain>
    </source>
</reference>
<evidence type="ECO:0000313" key="12">
    <source>
        <dbReference type="Proteomes" id="UP000823823"/>
    </source>
</evidence>
<evidence type="ECO:0000256" key="4">
    <source>
        <dbReference type="ARBA" id="ARBA00019114"/>
    </source>
</evidence>
<comment type="caution">
    <text evidence="11">The sequence shown here is derived from an EMBL/GenBank/DDBJ whole genome shotgun (WGS) entry which is preliminary data.</text>
</comment>
<evidence type="ECO:0000256" key="6">
    <source>
        <dbReference type="ARBA" id="ARBA00022695"/>
    </source>
</evidence>
<dbReference type="GO" id="GO:0005737">
    <property type="term" value="C:cytoplasm"/>
    <property type="evidence" value="ECO:0007669"/>
    <property type="project" value="UniProtKB-SubCell"/>
</dbReference>
<dbReference type="GO" id="GO:0003887">
    <property type="term" value="F:DNA-directed DNA polymerase activity"/>
    <property type="evidence" value="ECO:0007669"/>
    <property type="project" value="UniProtKB-KW"/>
</dbReference>
<evidence type="ECO:0000256" key="3">
    <source>
        <dbReference type="ARBA" id="ARBA00012417"/>
    </source>
</evidence>
<reference evidence="11" key="2">
    <citation type="submission" date="2021-04" db="EMBL/GenBank/DDBJ databases">
        <authorList>
            <person name="Gilroy R."/>
        </authorList>
    </citation>
    <scope>NUCLEOTIDE SEQUENCE</scope>
    <source>
        <strain evidence="11">ChiHjej13B12-24818</strain>
    </source>
</reference>
<dbReference type="InterPro" id="IPR016195">
    <property type="entry name" value="Pol/histidinol_Pase-like"/>
</dbReference>
<dbReference type="Gene3D" id="1.10.10.1600">
    <property type="entry name" value="Bacterial DNA polymerase III alpha subunit, thumb domain"/>
    <property type="match status" value="1"/>
</dbReference>
<dbReference type="InterPro" id="IPR040982">
    <property type="entry name" value="DNA_pol3_finger"/>
</dbReference>
<dbReference type="EC" id="2.7.7.7" evidence="3"/>
<comment type="catalytic activity">
    <reaction evidence="9">
        <text>DNA(n) + a 2'-deoxyribonucleoside 5'-triphosphate = DNA(n+1) + diphosphate</text>
        <dbReference type="Rhea" id="RHEA:22508"/>
        <dbReference type="Rhea" id="RHEA-COMP:17339"/>
        <dbReference type="Rhea" id="RHEA-COMP:17340"/>
        <dbReference type="ChEBI" id="CHEBI:33019"/>
        <dbReference type="ChEBI" id="CHEBI:61560"/>
        <dbReference type="ChEBI" id="CHEBI:173112"/>
        <dbReference type="EC" id="2.7.7.7"/>
    </reaction>
</comment>
<dbReference type="GO" id="GO:0006260">
    <property type="term" value="P:DNA replication"/>
    <property type="evidence" value="ECO:0007669"/>
    <property type="project" value="UniProtKB-KW"/>
</dbReference>
<keyword evidence="5 11" id="KW-0808">Transferase</keyword>
<dbReference type="Pfam" id="PF01336">
    <property type="entry name" value="tRNA_anti-codon"/>
    <property type="match status" value="1"/>
</dbReference>
<protein>
    <recommendedName>
        <fullName evidence="4">DNA polymerase III subunit alpha</fullName>
        <ecNumber evidence="3">2.7.7.7</ecNumber>
    </recommendedName>
</protein>
<evidence type="ECO:0000259" key="10">
    <source>
        <dbReference type="SMART" id="SM00481"/>
    </source>
</evidence>
<dbReference type="GO" id="GO:0003676">
    <property type="term" value="F:nucleic acid binding"/>
    <property type="evidence" value="ECO:0007669"/>
    <property type="project" value="InterPro"/>
</dbReference>
<dbReference type="InterPro" id="IPR004805">
    <property type="entry name" value="DnaE2/DnaE/PolC"/>
</dbReference>
<dbReference type="CDD" id="cd12113">
    <property type="entry name" value="PHP_PolIIIA_DnaE3"/>
    <property type="match status" value="1"/>
</dbReference>
<comment type="subcellular location">
    <subcellularLocation>
        <location evidence="1">Cytoplasm</location>
    </subcellularLocation>
</comment>
<sequence>MSDDFVHLHVHTDYSMLDGAAKIDKLVDETVRQGQKAVAITDHGYLFGAYEFYDAATKAGIKPIVGVEAYVTPGTSRHDRTRLQWGTKAQQDAGDDVSARGAYTHLTLLSRTTAGMHNLFRLASDASLDGQMGKWPRMDREILSTYSEGLIATSGCPSGEIQTRLRLGHFEEAVRAAGEYQDMFGKDNYFIELMDHGLSIEQRVSKDLLEVAKAINAPLVATNDLHYVTEADHQIQDTLLCINSGSRMTDPNRFKFSGSGYYLKSAREMRELFKEFPEACDNTLRIAEMCEVEFHTADEGANYMPHFATPSGEDEESWFVKEVQRGLEYRYPSGIPDEVQSRADYEVSVILKMGFPGYFLVVSDFIKWAKEQGIRVGPGRGSGAGSMVAYAMRITDLDPLEHGLLFERFLNPDRVSMPDFDVDFDDRRRGEVIEYVEEKYGHDRVAQVVTYGVMKTKNSLKDAARVLDYPYAMGDRLSKALPPTVMGKDISIKGIFDPEDKRYAEAGEFRKIHEEDPDVQKVVDIAMGLEGLTRGWGVHACAVIMSSEPLKDIIPLMRRPSDGQVITQFEYPVCEDLGLLKMDFLGLRNLTVLSDAITNIERNGKTAPDLETLPFDDEKTYELLQRGDTLGVFQLDGSGMRTLLRQMKPDQFGDITAVSALYRPGPMGMGSHTNYALRKNGLQEITPIHPELEEPLSEILGETYGVIVYQEQVMQTAQKVAGFSLGQADILRRAMGKKKKAELDKQYVSFEAGMKENGYSDSAIAALWETLLPFSDYAFNKSHSAAYGVVSYWTGYLKANYPTEYMAALLTSSQENRDRLGLYLGDCRHQHITVLPPDVNESDLYFSAVGDDIRFGLSAIRNVGANVVEEIIATRKEKGAFTSFTDFLDKVPLSVCNKRTIESLIKGGAFDSLGANRRSLVLIHEDAVDSVVGVKRKEAQGQYDLFGDVFADAGGEEGEGTSGSAATIAIPDLPEWDRKEKLAFERDMLGLYVSDHPLYGLEHVISQNSSTSISALADDGAVEDGTMVTIAGLITTLARKTTKKGDMWAIATVEDLEGSIDCLLFPSTYLTVAGELAEDLIVSMKGRVDTSKGMPELRVMEMTIPETGGGADGPVTIALPAMRASEQVVQDLRGVLEDNPGGSEVHLRLQEPGRTTLMQLDKRLSVNPSAALYASLKALLGPSCLQ</sequence>
<dbReference type="CDD" id="cd04485">
    <property type="entry name" value="DnaE_OBF"/>
    <property type="match status" value="1"/>
</dbReference>
<dbReference type="InterPro" id="IPR004013">
    <property type="entry name" value="PHP_dom"/>
</dbReference>
<evidence type="ECO:0000256" key="7">
    <source>
        <dbReference type="ARBA" id="ARBA00022705"/>
    </source>
</evidence>
<dbReference type="Pfam" id="PF07733">
    <property type="entry name" value="DNA_pol3_alpha"/>
    <property type="match status" value="1"/>
</dbReference>
<keyword evidence="6 11" id="KW-0548">Nucleotidyltransferase</keyword>
<dbReference type="PANTHER" id="PTHR32294:SF0">
    <property type="entry name" value="DNA POLYMERASE III SUBUNIT ALPHA"/>
    <property type="match status" value="1"/>
</dbReference>
<evidence type="ECO:0000313" key="11">
    <source>
        <dbReference type="EMBL" id="HJB09593.1"/>
    </source>
</evidence>
<dbReference type="Gene3D" id="3.20.20.140">
    <property type="entry name" value="Metal-dependent hydrolases"/>
    <property type="match status" value="1"/>
</dbReference>
<organism evidence="11 12">
    <name type="scientific">Candidatus Brachybacterium merdavium</name>
    <dbReference type="NCBI Taxonomy" id="2838513"/>
    <lineage>
        <taxon>Bacteria</taxon>
        <taxon>Bacillati</taxon>
        <taxon>Actinomycetota</taxon>
        <taxon>Actinomycetes</taxon>
        <taxon>Micrococcales</taxon>
        <taxon>Dermabacteraceae</taxon>
        <taxon>Brachybacterium</taxon>
    </lineage>
</organism>
<feature type="domain" description="Polymerase/histidinol phosphatase N-terminal" evidence="10">
    <location>
        <begin position="6"/>
        <end position="73"/>
    </location>
</feature>
<dbReference type="SUPFAM" id="SSF89550">
    <property type="entry name" value="PHP domain-like"/>
    <property type="match status" value="1"/>
</dbReference>
<dbReference type="NCBIfam" id="NF004226">
    <property type="entry name" value="PRK05673.1"/>
    <property type="match status" value="1"/>
</dbReference>
<proteinExistence type="inferred from homology"/>
<dbReference type="InterPro" id="IPR011708">
    <property type="entry name" value="DNA_pol3_alpha_NTPase_dom"/>
</dbReference>
<dbReference type="PANTHER" id="PTHR32294">
    <property type="entry name" value="DNA POLYMERASE III SUBUNIT ALPHA"/>
    <property type="match status" value="1"/>
</dbReference>
<dbReference type="Gene3D" id="1.10.150.870">
    <property type="match status" value="1"/>
</dbReference>
<dbReference type="Pfam" id="PF14579">
    <property type="entry name" value="HHH_6"/>
    <property type="match status" value="1"/>
</dbReference>
<gene>
    <name evidence="11" type="primary">dnaE</name>
    <name evidence="11" type="ORF">H9786_03520</name>
</gene>
<name>A0A9D2RN91_9MICO</name>
<dbReference type="Pfam" id="PF17657">
    <property type="entry name" value="DNA_pol3_finger"/>
    <property type="match status" value="1"/>
</dbReference>
<dbReference type="Proteomes" id="UP000823823">
    <property type="component" value="Unassembled WGS sequence"/>
</dbReference>
<evidence type="ECO:0000256" key="8">
    <source>
        <dbReference type="ARBA" id="ARBA00022932"/>
    </source>
</evidence>
<dbReference type="InterPro" id="IPR029460">
    <property type="entry name" value="DNAPol_HHH"/>
</dbReference>